<feature type="transmembrane region" description="Helical" evidence="1">
    <location>
        <begin position="47"/>
        <end position="67"/>
    </location>
</feature>
<sequence length="121" mass="13683">MNRDFDFDDIGKRMPYKTPESFFEDNRRRILKHTCGEERRVKNRLHIIIPTVLAAAALLAGLLFMPLEPGGGEVPTASPTLVLMAETESANSDAMDHFIENLSDEELQELAELSETDIFLF</sequence>
<comment type="caution">
    <text evidence="2">The sequence shown here is derived from an EMBL/GenBank/DDBJ whole genome shotgun (WGS) entry which is preliminary data.</text>
</comment>
<organism evidence="2 3">
    <name type="scientific">Bacteroides nordii</name>
    <dbReference type="NCBI Taxonomy" id="291645"/>
    <lineage>
        <taxon>Bacteria</taxon>
        <taxon>Pseudomonadati</taxon>
        <taxon>Bacteroidota</taxon>
        <taxon>Bacteroidia</taxon>
        <taxon>Bacteroidales</taxon>
        <taxon>Bacteroidaceae</taxon>
        <taxon>Bacteroides</taxon>
    </lineage>
</organism>
<gene>
    <name evidence="2" type="ORF">DW888_18535</name>
</gene>
<dbReference type="AlphaFoldDB" id="A0A413VBC4"/>
<evidence type="ECO:0000256" key="1">
    <source>
        <dbReference type="SAM" id="Phobius"/>
    </source>
</evidence>
<dbReference type="EMBL" id="QSGO01000025">
    <property type="protein sequence ID" value="RHB30902.1"/>
    <property type="molecule type" value="Genomic_DNA"/>
</dbReference>
<keyword evidence="1" id="KW-0812">Transmembrane</keyword>
<evidence type="ECO:0000313" key="2">
    <source>
        <dbReference type="EMBL" id="RHB30902.1"/>
    </source>
</evidence>
<dbReference type="RefSeq" id="WP_122202197.1">
    <property type="nucleotide sequence ID" value="NZ_CABJFV010000025.1"/>
</dbReference>
<protein>
    <submittedName>
        <fullName evidence="2">Uncharacterized protein</fullName>
    </submittedName>
</protein>
<evidence type="ECO:0000313" key="3">
    <source>
        <dbReference type="Proteomes" id="UP000284379"/>
    </source>
</evidence>
<keyword evidence="1" id="KW-1133">Transmembrane helix</keyword>
<dbReference type="Proteomes" id="UP000284379">
    <property type="component" value="Unassembled WGS sequence"/>
</dbReference>
<accession>A0A413VBC4</accession>
<keyword evidence="1" id="KW-0472">Membrane</keyword>
<reference evidence="2 3" key="1">
    <citation type="submission" date="2018-08" db="EMBL/GenBank/DDBJ databases">
        <title>A genome reference for cultivated species of the human gut microbiota.</title>
        <authorList>
            <person name="Zou Y."/>
            <person name="Xue W."/>
            <person name="Luo G."/>
        </authorList>
    </citation>
    <scope>NUCLEOTIDE SEQUENCE [LARGE SCALE GENOMIC DNA]</scope>
    <source>
        <strain evidence="2 3">AM40-30BH</strain>
    </source>
</reference>
<name>A0A413VBC4_9BACE</name>
<proteinExistence type="predicted"/>